<evidence type="ECO:0000313" key="3">
    <source>
        <dbReference type="Proteomes" id="UP001500967"/>
    </source>
</evidence>
<dbReference type="Pfam" id="PF11706">
    <property type="entry name" value="zf-CGNR"/>
    <property type="match status" value="1"/>
</dbReference>
<dbReference type="PANTHER" id="PTHR35525">
    <property type="entry name" value="BLL6575 PROTEIN"/>
    <property type="match status" value="1"/>
</dbReference>
<accession>A0ABN0TM90</accession>
<dbReference type="InterPro" id="IPR021005">
    <property type="entry name" value="Znf_CGNR"/>
</dbReference>
<dbReference type="Gene3D" id="1.10.3300.10">
    <property type="entry name" value="Jann2411-like domain"/>
    <property type="match status" value="1"/>
</dbReference>
<reference evidence="2 3" key="1">
    <citation type="journal article" date="2019" name="Int. J. Syst. Evol. Microbiol.">
        <title>The Global Catalogue of Microorganisms (GCM) 10K type strain sequencing project: providing services to taxonomists for standard genome sequencing and annotation.</title>
        <authorList>
            <consortium name="The Broad Institute Genomics Platform"/>
            <consortium name="The Broad Institute Genome Sequencing Center for Infectious Disease"/>
            <person name="Wu L."/>
            <person name="Ma J."/>
        </authorList>
    </citation>
    <scope>NUCLEOTIDE SEQUENCE [LARGE SCALE GENOMIC DNA]</scope>
    <source>
        <strain evidence="2 3">JCM 10425</strain>
    </source>
</reference>
<comment type="caution">
    <text evidence="2">The sequence shown here is derived from an EMBL/GenBank/DDBJ whole genome shotgun (WGS) entry which is preliminary data.</text>
</comment>
<keyword evidence="3" id="KW-1185">Reference proteome</keyword>
<gene>
    <name evidence="2" type="ORF">GCM10009539_08170</name>
</gene>
<dbReference type="RefSeq" id="WP_344647366.1">
    <property type="nucleotide sequence ID" value="NZ_BAAAGX010000004.1"/>
</dbReference>
<feature type="domain" description="Zinc finger CGNR" evidence="1">
    <location>
        <begin position="132"/>
        <end position="175"/>
    </location>
</feature>
<proteinExistence type="predicted"/>
<dbReference type="Proteomes" id="UP001500967">
    <property type="component" value="Unassembled WGS sequence"/>
</dbReference>
<sequence length="178" mass="18844">MWPATERFGLRTAPSRLALVQDLLNTDAPAGRADPDDLLADAAGATRWAAGALGGPVLTDDDASHLRAFRESLRAAVRSPGATVPGVRVAVEAALSGDGTVTVQPAGDGWRYVVGAVLLAADEARLTGEWHRLKVCRNDACGTAFYDRSRNSSAVWHDAARCGNAPNLRASRARRRDS</sequence>
<evidence type="ECO:0000313" key="2">
    <source>
        <dbReference type="EMBL" id="GAA0225295.1"/>
    </source>
</evidence>
<dbReference type="InterPro" id="IPR010852">
    <property type="entry name" value="ABATE"/>
</dbReference>
<evidence type="ECO:0000259" key="1">
    <source>
        <dbReference type="Pfam" id="PF11706"/>
    </source>
</evidence>
<dbReference type="SUPFAM" id="SSF160904">
    <property type="entry name" value="Jann2411-like"/>
    <property type="match status" value="1"/>
</dbReference>
<dbReference type="InterPro" id="IPR023286">
    <property type="entry name" value="ABATE_dom_sf"/>
</dbReference>
<dbReference type="EMBL" id="BAAAGX010000004">
    <property type="protein sequence ID" value="GAA0225295.1"/>
    <property type="molecule type" value="Genomic_DNA"/>
</dbReference>
<protein>
    <submittedName>
        <fullName evidence="2">CGNR zinc finger domain-containing protein</fullName>
    </submittedName>
</protein>
<dbReference type="PANTHER" id="PTHR35525:SF3">
    <property type="entry name" value="BLL6575 PROTEIN"/>
    <property type="match status" value="1"/>
</dbReference>
<organism evidence="2 3">
    <name type="scientific">Cryptosporangium japonicum</name>
    <dbReference type="NCBI Taxonomy" id="80872"/>
    <lineage>
        <taxon>Bacteria</taxon>
        <taxon>Bacillati</taxon>
        <taxon>Actinomycetota</taxon>
        <taxon>Actinomycetes</taxon>
        <taxon>Cryptosporangiales</taxon>
        <taxon>Cryptosporangiaceae</taxon>
        <taxon>Cryptosporangium</taxon>
    </lineage>
</organism>
<name>A0ABN0TM90_9ACTN</name>